<dbReference type="PANTHER" id="PTHR12110">
    <property type="entry name" value="HYDROXYPYRUVATE ISOMERASE"/>
    <property type="match status" value="1"/>
</dbReference>
<dbReference type="InterPro" id="IPR050312">
    <property type="entry name" value="IolE/XylAMocC-like"/>
</dbReference>
<organism evidence="2">
    <name type="scientific">marine sediment metagenome</name>
    <dbReference type="NCBI Taxonomy" id="412755"/>
    <lineage>
        <taxon>unclassified sequences</taxon>
        <taxon>metagenomes</taxon>
        <taxon>ecological metagenomes</taxon>
    </lineage>
</organism>
<comment type="caution">
    <text evidence="2">The sequence shown here is derived from an EMBL/GenBank/DDBJ whole genome shotgun (WGS) entry which is preliminary data.</text>
</comment>
<evidence type="ECO:0000313" key="2">
    <source>
        <dbReference type="EMBL" id="GAI93470.1"/>
    </source>
</evidence>
<dbReference type="Pfam" id="PF01261">
    <property type="entry name" value="AP_endonuc_2"/>
    <property type="match status" value="1"/>
</dbReference>
<accession>X1U0Y6</accession>
<dbReference type="EMBL" id="BARW01016645">
    <property type="protein sequence ID" value="GAI93470.1"/>
    <property type="molecule type" value="Genomic_DNA"/>
</dbReference>
<reference evidence="2" key="1">
    <citation type="journal article" date="2014" name="Front. Microbiol.">
        <title>High frequency of phylogenetically diverse reductive dehalogenase-homologous genes in deep subseafloor sedimentary metagenomes.</title>
        <authorList>
            <person name="Kawai M."/>
            <person name="Futagami T."/>
            <person name="Toyoda A."/>
            <person name="Takaki Y."/>
            <person name="Nishi S."/>
            <person name="Hori S."/>
            <person name="Arai W."/>
            <person name="Tsubouchi T."/>
            <person name="Morono Y."/>
            <person name="Uchiyama I."/>
            <person name="Ito T."/>
            <person name="Fujiyama A."/>
            <person name="Inagaki F."/>
            <person name="Takami H."/>
        </authorList>
    </citation>
    <scope>NUCLEOTIDE SEQUENCE</scope>
    <source>
        <strain evidence="2">Expedition CK06-06</strain>
    </source>
</reference>
<feature type="domain" description="Xylose isomerase-like TIM barrel" evidence="1">
    <location>
        <begin position="5"/>
        <end position="212"/>
    </location>
</feature>
<dbReference type="AlphaFoldDB" id="X1U0Y6"/>
<dbReference type="InterPro" id="IPR013022">
    <property type="entry name" value="Xyl_isomerase-like_TIM-brl"/>
</dbReference>
<protein>
    <recommendedName>
        <fullName evidence="1">Xylose isomerase-like TIM barrel domain-containing protein</fullName>
    </recommendedName>
</protein>
<dbReference type="SUPFAM" id="SSF51658">
    <property type="entry name" value="Xylose isomerase-like"/>
    <property type="match status" value="1"/>
</dbReference>
<proteinExistence type="predicted"/>
<sequence>VEISRSIGVEISSLATGLFWDYSLTSDNSSEREKAKRIVKKMLEVASWLEVDTILIVPGAVDVFFKPGFPVVSYDQVYERSFQALKELAPIAETYKINIAIENVWNKFLLSPVEMKHFIDSIGSPYVGVYFDVGNILQIGFPEQWIKILGNRIKKVHFKDFKKSVGTAEGFVNLLYGDVNWPDVISALKEIGYNSYIIAELFSPKFYPESLIFETSISMDKILNREDDK</sequence>
<gene>
    <name evidence="2" type="ORF">S12H4_28932</name>
</gene>
<dbReference type="InterPro" id="IPR036237">
    <property type="entry name" value="Xyl_isomerase-like_sf"/>
</dbReference>
<dbReference type="Gene3D" id="3.20.20.150">
    <property type="entry name" value="Divalent-metal-dependent TIM barrel enzymes"/>
    <property type="match status" value="1"/>
</dbReference>
<evidence type="ECO:0000259" key="1">
    <source>
        <dbReference type="Pfam" id="PF01261"/>
    </source>
</evidence>
<name>X1U0Y6_9ZZZZ</name>
<feature type="non-terminal residue" evidence="2">
    <location>
        <position position="1"/>
    </location>
</feature>